<keyword evidence="5" id="KW-0812">Transmembrane</keyword>
<name>A0A2W5HLZ6_9BACT</name>
<reference evidence="6 7" key="1">
    <citation type="submission" date="2017-08" db="EMBL/GenBank/DDBJ databases">
        <title>Infants hospitalized years apart are colonized by the same room-sourced microbial strains.</title>
        <authorList>
            <person name="Brooks B."/>
            <person name="Olm M.R."/>
            <person name="Firek B.A."/>
            <person name="Baker R."/>
            <person name="Thomas B.C."/>
            <person name="Morowitz M.J."/>
            <person name="Banfield J.F."/>
        </authorList>
    </citation>
    <scope>NUCLEOTIDE SEQUENCE [LARGE SCALE GENOMIC DNA]</scope>
    <source>
        <strain evidence="6">S2_006_000_R2_64</strain>
    </source>
</reference>
<accession>A0A2W5HLZ6</accession>
<keyword evidence="3" id="KW-0175">Coiled coil</keyword>
<dbReference type="Pfam" id="PF02646">
    <property type="entry name" value="RmuC"/>
    <property type="match status" value="1"/>
</dbReference>
<sequence>MTFDLISAIIGFSCGALAITAFLAPKLARSKRDEETLGATFEALAQESMRKSQEQFLNLAAEKLKQAQMEGSHDLEKRQTAIATLVDPIGKSLKEMEAKIETLGKTGAGLEMQLKNFADDQKNLSKHTQQLAQAMKNPVVRGQWGEMQLQRALEFVGMRNPEHYQTQVSVQGDNGVQRPDFVINLPTGVQIVIDVKTPLDPYLALIENSNEEMQEKNLATFRQSVRAHIKTLSAKNYSKQFNSPEFVVMFLPSEGLYSTAIGNDPELLNEASNNNIILASPTTVMGLLRVVMYGWQQQKIAQEANNISALASDLFDRMATFGNHMVKLGKNLGTAVNSYNDSVGSMERSVLSNMRKLKELHMSNKEIIAPSLIETMPRPITSQVLLNNEDTDIISLKASNE</sequence>
<keyword evidence="5" id="KW-1133">Transmembrane helix</keyword>
<evidence type="ECO:0000313" key="7">
    <source>
        <dbReference type="Proteomes" id="UP000249739"/>
    </source>
</evidence>
<dbReference type="GO" id="GO:0006310">
    <property type="term" value="P:DNA recombination"/>
    <property type="evidence" value="ECO:0007669"/>
    <property type="project" value="UniProtKB-KW"/>
</dbReference>
<comment type="caution">
    <text evidence="6">The sequence shown here is derived from an EMBL/GenBank/DDBJ whole genome shotgun (WGS) entry which is preliminary data.</text>
</comment>
<protein>
    <submittedName>
        <fullName evidence="6">DNA recombination protein RmuC</fullName>
    </submittedName>
</protein>
<organism evidence="6 7">
    <name type="scientific">Micavibrio aeruginosavorus</name>
    <dbReference type="NCBI Taxonomy" id="349221"/>
    <lineage>
        <taxon>Bacteria</taxon>
        <taxon>Pseudomonadati</taxon>
        <taxon>Bdellovibrionota</taxon>
        <taxon>Bdellovibrionia</taxon>
        <taxon>Bdellovibrionales</taxon>
        <taxon>Pseudobdellovibrionaceae</taxon>
        <taxon>Micavibrio</taxon>
    </lineage>
</organism>
<evidence type="ECO:0000256" key="4">
    <source>
        <dbReference type="ARBA" id="ARBA00023172"/>
    </source>
</evidence>
<comment type="function">
    <text evidence="1">Involved in DNA recombination.</text>
</comment>
<gene>
    <name evidence="6" type="ORF">DI586_08735</name>
</gene>
<dbReference type="PANTHER" id="PTHR30563:SF0">
    <property type="entry name" value="DNA RECOMBINATION PROTEIN RMUC"/>
    <property type="match status" value="1"/>
</dbReference>
<dbReference type="AlphaFoldDB" id="A0A2W5HLZ6"/>
<keyword evidence="5" id="KW-0472">Membrane</keyword>
<comment type="similarity">
    <text evidence="2">Belongs to the RmuC family.</text>
</comment>
<dbReference type="EMBL" id="QFOT01000107">
    <property type="protein sequence ID" value="PZP54819.1"/>
    <property type="molecule type" value="Genomic_DNA"/>
</dbReference>
<dbReference type="PANTHER" id="PTHR30563">
    <property type="entry name" value="DNA RECOMBINATION PROTEIN RMUC"/>
    <property type="match status" value="1"/>
</dbReference>
<evidence type="ECO:0000256" key="3">
    <source>
        <dbReference type="ARBA" id="ARBA00023054"/>
    </source>
</evidence>
<feature type="transmembrane region" description="Helical" evidence="5">
    <location>
        <begin position="6"/>
        <end position="24"/>
    </location>
</feature>
<evidence type="ECO:0000313" key="6">
    <source>
        <dbReference type="EMBL" id="PZP54819.1"/>
    </source>
</evidence>
<keyword evidence="4" id="KW-0233">DNA recombination</keyword>
<proteinExistence type="inferred from homology"/>
<dbReference type="InterPro" id="IPR003798">
    <property type="entry name" value="DNA_recombination_RmuC"/>
</dbReference>
<evidence type="ECO:0000256" key="2">
    <source>
        <dbReference type="ARBA" id="ARBA00009840"/>
    </source>
</evidence>
<evidence type="ECO:0000256" key="1">
    <source>
        <dbReference type="ARBA" id="ARBA00003416"/>
    </source>
</evidence>
<evidence type="ECO:0000256" key="5">
    <source>
        <dbReference type="SAM" id="Phobius"/>
    </source>
</evidence>
<dbReference type="Proteomes" id="UP000249739">
    <property type="component" value="Unassembled WGS sequence"/>
</dbReference>